<evidence type="ECO:0000313" key="10">
    <source>
        <dbReference type="EMBL" id="ACH38623.1"/>
    </source>
</evidence>
<accession>B5E8N8</accession>
<evidence type="ECO:0000256" key="3">
    <source>
        <dbReference type="ARBA" id="ARBA00022692"/>
    </source>
</evidence>
<comment type="subcellular location">
    <subcellularLocation>
        <location evidence="1">Cell membrane</location>
        <topology evidence="1">Multi-pass membrane protein</topology>
    </subcellularLocation>
</comment>
<evidence type="ECO:0000256" key="2">
    <source>
        <dbReference type="ARBA" id="ARBA00022475"/>
    </source>
</evidence>
<keyword evidence="2" id="KW-1003">Cell membrane</keyword>
<keyword evidence="3 7" id="KW-0812">Transmembrane</keyword>
<dbReference type="GO" id="GO:0004713">
    <property type="term" value="F:protein tyrosine kinase activity"/>
    <property type="evidence" value="ECO:0007669"/>
    <property type="project" value="TreeGrafter"/>
</dbReference>
<dbReference type="Proteomes" id="UP000008825">
    <property type="component" value="Chromosome"/>
</dbReference>
<feature type="domain" description="Polysaccharide chain length determinant N-terminal" evidence="8">
    <location>
        <begin position="14"/>
        <end position="112"/>
    </location>
</feature>
<evidence type="ECO:0000313" key="11">
    <source>
        <dbReference type="Proteomes" id="UP000008825"/>
    </source>
</evidence>
<dbReference type="AlphaFoldDB" id="B5E8N8"/>
<protein>
    <submittedName>
        <fullName evidence="10">Polysaccharide chain length determinant protein</fullName>
    </submittedName>
</protein>
<organism evidence="10 11">
    <name type="scientific">Citrifermentans bemidjiense (strain ATCC BAA-1014 / DSM 16622 / JCM 12645 / Bem)</name>
    <name type="common">Geobacter bemidjiensis</name>
    <dbReference type="NCBI Taxonomy" id="404380"/>
    <lineage>
        <taxon>Bacteria</taxon>
        <taxon>Pseudomonadati</taxon>
        <taxon>Thermodesulfobacteriota</taxon>
        <taxon>Desulfuromonadia</taxon>
        <taxon>Geobacterales</taxon>
        <taxon>Geobacteraceae</taxon>
        <taxon>Citrifermentans</taxon>
    </lineage>
</organism>
<feature type="transmembrane region" description="Helical" evidence="7">
    <location>
        <begin position="31"/>
        <end position="54"/>
    </location>
</feature>
<dbReference type="Pfam" id="PF13807">
    <property type="entry name" value="GNVR"/>
    <property type="match status" value="1"/>
</dbReference>
<reference evidence="10 11" key="2">
    <citation type="journal article" date="2010" name="BMC Genomics">
        <title>The genome of Geobacter bemidjiensis, exemplar for the subsurface clade of Geobacter species that predominate in Fe(III)-reducing subsurface environments.</title>
        <authorList>
            <person name="Aklujkar M."/>
            <person name="Young N.D."/>
            <person name="Holmes D."/>
            <person name="Chavan M."/>
            <person name="Risso C."/>
            <person name="Kiss H.E."/>
            <person name="Han C.S."/>
            <person name="Land M.L."/>
            <person name="Lovley D.R."/>
        </authorList>
    </citation>
    <scope>NUCLEOTIDE SEQUENCE [LARGE SCALE GENOMIC DNA]</scope>
    <source>
        <strain evidence="11">ATCC BAA-1014 / DSM 16622 / JCM 12645 / Bem</strain>
    </source>
</reference>
<keyword evidence="5 7" id="KW-0472">Membrane</keyword>
<feature type="coiled-coil region" evidence="6">
    <location>
        <begin position="184"/>
        <end position="248"/>
    </location>
</feature>
<dbReference type="InterPro" id="IPR003856">
    <property type="entry name" value="LPS_length_determ_N"/>
</dbReference>
<evidence type="ECO:0000256" key="6">
    <source>
        <dbReference type="SAM" id="Coils"/>
    </source>
</evidence>
<feature type="transmembrane region" description="Helical" evidence="7">
    <location>
        <begin position="350"/>
        <end position="369"/>
    </location>
</feature>
<proteinExistence type="predicted"/>
<dbReference type="RefSeq" id="WP_012530039.1">
    <property type="nucleotide sequence ID" value="NC_011146.1"/>
</dbReference>
<keyword evidence="6" id="KW-0175">Coiled coil</keyword>
<dbReference type="PANTHER" id="PTHR32309">
    <property type="entry name" value="TYROSINE-PROTEIN KINASE"/>
    <property type="match status" value="1"/>
</dbReference>
<dbReference type="EMBL" id="CP001124">
    <property type="protein sequence ID" value="ACH38623.1"/>
    <property type="molecule type" value="Genomic_DNA"/>
</dbReference>
<sequence>MTENQNQADIDVEEQINLLELLQIIAKRKMFIIKMCTFAVVASVAYSFTLPNIYSATAKVLPPQKETAGGLSAMLGQVGGIAGLAPGGLGSGTELYLGLLRSRSVADEVVRRLDLTAYYKTKDAELARRGLEATVRMQTGKDGIINITADDKDPKMAARVANMYVEELGRTSVRLNLSKAGSERAFLEKRLELVKGELKKAEDEIKAFSQQNSIVQVDSQAKASIEGIARLKAELATKEVQLAALRSRQTDESPEVRSLLAGIKRLQAEMDRMSGPGLGGEGIPAIGNVPRLGLEYARKMRELKIQESVFEQLTKQYEMAKLSEAKDSSAFQVLDTAVAPSVKSKPRRSAIVITATMVAVAASLVLIFLQEHLEKMSEADRKILADIKGRLLSLR</sequence>
<evidence type="ECO:0000259" key="8">
    <source>
        <dbReference type="Pfam" id="PF02706"/>
    </source>
</evidence>
<dbReference type="STRING" id="404380.Gbem_1605"/>
<evidence type="ECO:0000256" key="5">
    <source>
        <dbReference type="ARBA" id="ARBA00023136"/>
    </source>
</evidence>
<dbReference type="Pfam" id="PF02706">
    <property type="entry name" value="Wzz"/>
    <property type="match status" value="1"/>
</dbReference>
<evidence type="ECO:0000256" key="7">
    <source>
        <dbReference type="SAM" id="Phobius"/>
    </source>
</evidence>
<dbReference type="HOGENOM" id="CLU_051175_1_0_7"/>
<dbReference type="eggNOG" id="COG3206">
    <property type="taxonomic scope" value="Bacteria"/>
</dbReference>
<evidence type="ECO:0000256" key="4">
    <source>
        <dbReference type="ARBA" id="ARBA00022989"/>
    </source>
</evidence>
<dbReference type="InterPro" id="IPR032807">
    <property type="entry name" value="GNVR"/>
</dbReference>
<dbReference type="InterPro" id="IPR050445">
    <property type="entry name" value="Bact_polysacc_biosynth/exp"/>
</dbReference>
<dbReference type="GO" id="GO:0005886">
    <property type="term" value="C:plasma membrane"/>
    <property type="evidence" value="ECO:0007669"/>
    <property type="project" value="UniProtKB-SubCell"/>
</dbReference>
<dbReference type="PANTHER" id="PTHR32309:SF13">
    <property type="entry name" value="FERRIC ENTEROBACTIN TRANSPORT PROTEIN FEPE"/>
    <property type="match status" value="1"/>
</dbReference>
<gene>
    <name evidence="10" type="ordered locus">Gbem_1605</name>
</gene>
<keyword evidence="11" id="KW-1185">Reference proteome</keyword>
<dbReference type="OrthoDB" id="8884120at2"/>
<evidence type="ECO:0000256" key="1">
    <source>
        <dbReference type="ARBA" id="ARBA00004651"/>
    </source>
</evidence>
<reference evidence="10 11" key="1">
    <citation type="submission" date="2008-07" db="EMBL/GenBank/DDBJ databases">
        <title>Complete sequence of Geobacter bemidjiensis BEM.</title>
        <authorList>
            <consortium name="US DOE Joint Genome Institute"/>
            <person name="Lucas S."/>
            <person name="Copeland A."/>
            <person name="Lapidus A."/>
            <person name="Glavina del Rio T."/>
            <person name="Dalin E."/>
            <person name="Tice H."/>
            <person name="Bruce D."/>
            <person name="Goodwin L."/>
            <person name="Pitluck S."/>
            <person name="Kiss H."/>
            <person name="Brettin T."/>
            <person name="Detter J.C."/>
            <person name="Han C."/>
            <person name="Kuske C.R."/>
            <person name="Schmutz J."/>
            <person name="Larimer F."/>
            <person name="Land M."/>
            <person name="Hauser L."/>
            <person name="Kyrpides N."/>
            <person name="Lykidis A."/>
            <person name="Lovley D."/>
            <person name="Richardson P."/>
        </authorList>
    </citation>
    <scope>NUCLEOTIDE SEQUENCE [LARGE SCALE GENOMIC DNA]</scope>
    <source>
        <strain evidence="11">ATCC BAA-1014 / DSM 16622 / JCM 12645 / Bem</strain>
    </source>
</reference>
<dbReference type="KEGG" id="gbm:Gbem_1605"/>
<evidence type="ECO:0000259" key="9">
    <source>
        <dbReference type="Pfam" id="PF13807"/>
    </source>
</evidence>
<name>B5E8N8_CITBB</name>
<feature type="domain" description="Tyrosine-protein kinase G-rich" evidence="9">
    <location>
        <begin position="298"/>
        <end position="371"/>
    </location>
</feature>
<keyword evidence="4 7" id="KW-1133">Transmembrane helix</keyword>